<evidence type="ECO:0000313" key="3">
    <source>
        <dbReference type="Proteomes" id="UP000030856"/>
    </source>
</evidence>
<dbReference type="eggNOG" id="ENOG5032UV2">
    <property type="taxonomic scope" value="Bacteria"/>
</dbReference>
<dbReference type="InterPro" id="IPR013815">
    <property type="entry name" value="ATP_grasp_subdomain_1"/>
</dbReference>
<dbReference type="Gene3D" id="3.30.1490.20">
    <property type="entry name" value="ATP-grasp fold, A domain"/>
    <property type="match status" value="1"/>
</dbReference>
<evidence type="ECO:0000313" key="1">
    <source>
        <dbReference type="EMBL" id="KHF25080.1"/>
    </source>
</evidence>
<proteinExistence type="predicted"/>
<gene>
    <name evidence="2" type="ORF">BOV88_07730</name>
    <name evidence="1" type="ORF">JV46_09450</name>
</gene>
<dbReference type="SUPFAM" id="SSF56059">
    <property type="entry name" value="Glutathione synthetase ATP-binding domain-like"/>
    <property type="match status" value="1"/>
</dbReference>
<organism evidence="1 3">
    <name type="scientific">Solemya velum gill symbiont</name>
    <dbReference type="NCBI Taxonomy" id="2340"/>
    <lineage>
        <taxon>Bacteria</taxon>
        <taxon>Pseudomonadati</taxon>
        <taxon>Pseudomonadota</taxon>
        <taxon>Gammaproteobacteria</taxon>
        <taxon>sulfur-oxidizing symbionts</taxon>
    </lineage>
</organism>
<sequence length="310" mass="35990">MIHFVTTKLHGYTVTNLIDRQGAELCKHWNYENLFAQTDLPQGTWIFTDHERLFPTTLQGAAFIAKQLQLRGDRVLNNPALVRSRYEVLRRLQEAGINRFSVYRADSNPQPRRFPVFIRNEHNHLSDGIFLIQDQEELDEELELMESKGIPLIGKLVIEYCGEEFLPETWRRFSSYCIGGKIISHHTGFDDQWIVKDGFDAEKLENHPDREELLSMERNFVMQNQYDEILREVFSIARIDYGRADFSIYDGQIQVFEINTNPMHGREEEVLAQSHPGRRDTLIRSEDILQQAIKGLHGNSLDTPGQSTGN</sequence>
<evidence type="ECO:0008006" key="5">
    <source>
        <dbReference type="Google" id="ProtNLM"/>
    </source>
</evidence>
<reference evidence="2 4" key="2">
    <citation type="submission" date="2016-11" db="EMBL/GenBank/DDBJ databases">
        <title>Mixed transmission modes and dynamic genome evolution in an obligate animal-bacterial symbiosis.</title>
        <authorList>
            <person name="Russell S.L."/>
            <person name="Corbett-Detig R.B."/>
            <person name="Cavanaugh C.M."/>
        </authorList>
    </citation>
    <scope>NUCLEOTIDE SEQUENCE [LARGE SCALE GENOMIC DNA]</scope>
    <source>
        <strain evidence="2">MA-KB16</strain>
    </source>
</reference>
<dbReference type="OrthoDB" id="460582at2"/>
<dbReference type="EMBL" id="MPNX01000010">
    <property type="protein sequence ID" value="OOY34814.1"/>
    <property type="molecule type" value="Genomic_DNA"/>
</dbReference>
<reference evidence="1 3" key="1">
    <citation type="journal article" date="2014" name="BMC Genomics">
        <title>The genome of the intracellular bacterium of the coastal bivalve, Solemya velum: a blueprint for thriving in and out of symbiosis.</title>
        <authorList>
            <person name="Dmytrenko O."/>
            <person name="Russell S.L."/>
            <person name="Loo W.T."/>
            <person name="Fontanez K.M."/>
            <person name="Liao L."/>
            <person name="Roeselers G."/>
            <person name="Sharma R."/>
            <person name="Stewart F.J."/>
            <person name="Newton I.L."/>
            <person name="Woyke T."/>
            <person name="Wu D."/>
            <person name="Lang J.M."/>
            <person name="Eisen J.A."/>
            <person name="Cavanaugh C.M."/>
        </authorList>
    </citation>
    <scope>NUCLEOTIDE SEQUENCE [LARGE SCALE GENOMIC DNA]</scope>
    <source>
        <strain evidence="1 3">WH</strain>
    </source>
</reference>
<evidence type="ECO:0000313" key="2">
    <source>
        <dbReference type="EMBL" id="OOY34814.1"/>
    </source>
</evidence>
<dbReference type="Proteomes" id="UP000190962">
    <property type="component" value="Unassembled WGS sequence"/>
</dbReference>
<keyword evidence="3" id="KW-1185">Reference proteome</keyword>
<accession>A0A0B0H7I6</accession>
<dbReference type="RefSeq" id="WP_043117306.1">
    <property type="nucleotide sequence ID" value="NZ_JRAA01000002.1"/>
</dbReference>
<dbReference type="STRING" id="2340.JV46_09450"/>
<dbReference type="EMBL" id="JRAA01000002">
    <property type="protein sequence ID" value="KHF25080.1"/>
    <property type="molecule type" value="Genomic_DNA"/>
</dbReference>
<dbReference type="AlphaFoldDB" id="A0A0B0H7I6"/>
<evidence type="ECO:0000313" key="4">
    <source>
        <dbReference type="Proteomes" id="UP000190962"/>
    </source>
</evidence>
<comment type="caution">
    <text evidence="1">The sequence shown here is derived from an EMBL/GenBank/DDBJ whole genome shotgun (WGS) entry which is preliminary data.</text>
</comment>
<dbReference type="GO" id="GO:0003824">
    <property type="term" value="F:catalytic activity"/>
    <property type="evidence" value="ECO:0007669"/>
    <property type="project" value="UniProtKB-ARBA"/>
</dbReference>
<dbReference type="GeneID" id="86991887"/>
<dbReference type="Gene3D" id="3.30.470.20">
    <property type="entry name" value="ATP-grasp fold, B domain"/>
    <property type="match status" value="1"/>
</dbReference>
<dbReference type="Proteomes" id="UP000030856">
    <property type="component" value="Unassembled WGS sequence"/>
</dbReference>
<dbReference type="GO" id="GO:0005524">
    <property type="term" value="F:ATP binding"/>
    <property type="evidence" value="ECO:0007669"/>
    <property type="project" value="InterPro"/>
</dbReference>
<name>A0A0B0H7I6_SOVGS</name>
<protein>
    <recommendedName>
        <fullName evidence="5">ATP-grasp domain-containing protein</fullName>
    </recommendedName>
</protein>